<protein>
    <recommendedName>
        <fullName evidence="4">RRM domain-containing protein</fullName>
    </recommendedName>
</protein>
<feature type="domain" description="RRM" evidence="4">
    <location>
        <begin position="26"/>
        <end position="103"/>
    </location>
</feature>
<accession>A0A7N0UJT6</accession>
<dbReference type="SUPFAM" id="SSF54928">
    <property type="entry name" value="RNA-binding domain, RBD"/>
    <property type="match status" value="1"/>
</dbReference>
<feature type="compositionally biased region" description="Low complexity" evidence="3">
    <location>
        <begin position="239"/>
        <end position="281"/>
    </location>
</feature>
<dbReference type="Gene3D" id="3.30.70.330">
    <property type="match status" value="1"/>
</dbReference>
<reference evidence="5" key="1">
    <citation type="submission" date="2021-01" db="UniProtKB">
        <authorList>
            <consortium name="EnsemblPlants"/>
        </authorList>
    </citation>
    <scope>IDENTIFICATION</scope>
</reference>
<evidence type="ECO:0000313" key="6">
    <source>
        <dbReference type="Proteomes" id="UP000594263"/>
    </source>
</evidence>
<dbReference type="InterPro" id="IPR000504">
    <property type="entry name" value="RRM_dom"/>
</dbReference>
<organism evidence="5 6">
    <name type="scientific">Kalanchoe fedtschenkoi</name>
    <name type="common">Lavender scallops</name>
    <name type="synonym">South American air plant</name>
    <dbReference type="NCBI Taxonomy" id="63787"/>
    <lineage>
        <taxon>Eukaryota</taxon>
        <taxon>Viridiplantae</taxon>
        <taxon>Streptophyta</taxon>
        <taxon>Embryophyta</taxon>
        <taxon>Tracheophyta</taxon>
        <taxon>Spermatophyta</taxon>
        <taxon>Magnoliopsida</taxon>
        <taxon>eudicotyledons</taxon>
        <taxon>Gunneridae</taxon>
        <taxon>Pentapetalae</taxon>
        <taxon>Saxifragales</taxon>
        <taxon>Crassulaceae</taxon>
        <taxon>Kalanchoe</taxon>
    </lineage>
</organism>
<dbReference type="InterPro" id="IPR012677">
    <property type="entry name" value="Nucleotide-bd_a/b_plait_sf"/>
</dbReference>
<name>A0A7N0UJT6_KALFE</name>
<dbReference type="AlphaFoldDB" id="A0A7N0UJT6"/>
<keyword evidence="6" id="KW-1185">Reference proteome</keyword>
<dbReference type="PROSITE" id="PS50102">
    <property type="entry name" value="RRM"/>
    <property type="match status" value="1"/>
</dbReference>
<dbReference type="Pfam" id="PF00076">
    <property type="entry name" value="RRM_1"/>
    <property type="match status" value="1"/>
</dbReference>
<dbReference type="CDD" id="cd12384">
    <property type="entry name" value="RRM_RBM24_RBM38_like"/>
    <property type="match status" value="1"/>
</dbReference>
<dbReference type="EnsemblPlants" id="Kaladp0071s0202.1.v1.1">
    <property type="protein sequence ID" value="Kaladp0071s0202.1.v1.1"/>
    <property type="gene ID" value="Kaladp0071s0202.v1.1"/>
</dbReference>
<dbReference type="InterPro" id="IPR035979">
    <property type="entry name" value="RBD_domain_sf"/>
</dbReference>
<evidence type="ECO:0000256" key="2">
    <source>
        <dbReference type="PROSITE-ProRule" id="PRU00176"/>
    </source>
</evidence>
<evidence type="ECO:0000313" key="5">
    <source>
        <dbReference type="EnsemblPlants" id="Kaladp0071s0202.1.v1.1"/>
    </source>
</evidence>
<feature type="compositionally biased region" description="Polar residues" evidence="3">
    <location>
        <begin position="129"/>
        <end position="139"/>
    </location>
</feature>
<dbReference type="Proteomes" id="UP000594263">
    <property type="component" value="Unplaced"/>
</dbReference>
<dbReference type="GO" id="GO:0003723">
    <property type="term" value="F:RNA binding"/>
    <property type="evidence" value="ECO:0007669"/>
    <property type="project" value="UniProtKB-UniRule"/>
</dbReference>
<feature type="region of interest" description="Disordered" evidence="3">
    <location>
        <begin position="233"/>
        <end position="311"/>
    </location>
</feature>
<dbReference type="PANTHER" id="PTHR11176:SF23">
    <property type="entry name" value="RNA-BINDING (RRM_RBD_RNP MOTIFS) FAMILY PROTEIN"/>
    <property type="match status" value="1"/>
</dbReference>
<keyword evidence="1 2" id="KW-0694">RNA-binding</keyword>
<dbReference type="SMART" id="SM00360">
    <property type="entry name" value="RRM"/>
    <property type="match status" value="1"/>
</dbReference>
<dbReference type="Gramene" id="Kaladp0071s0202.1.v1.1">
    <property type="protein sequence ID" value="Kaladp0071s0202.1.v1.1"/>
    <property type="gene ID" value="Kaladp0071s0202.v1.1"/>
</dbReference>
<sequence length="311" mass="33671">MAAGSSSASSSTCQHYRSPFGDTTLTKVFVGGLAWETPTEKMREHFEQFGEILEAVIITDKHTAKSKGYGFVTFRDPEAAKRAVADANPMIDGRRANCNIAAAGRPRQSPPRWRRQGESGQIHYPGAPASSSNNPTQAQGPLISPPPVPASAQVMYPSYGYTTAYNREYGYRQAAIIMHSQQLHQQAQFYQQMFGSASPISPTAQPPHHLFYYAYSTHAGGAAYSPALMPPQLAASQRSQGPFLSPSSLSQSPTGSHSSFHPQSQKQQQTSASSDSSRRQQLPSQIELLESSHVTSPETEAKVVPSEAPSD</sequence>
<evidence type="ECO:0000256" key="1">
    <source>
        <dbReference type="ARBA" id="ARBA00022884"/>
    </source>
</evidence>
<evidence type="ECO:0000259" key="4">
    <source>
        <dbReference type="PROSITE" id="PS50102"/>
    </source>
</evidence>
<dbReference type="PANTHER" id="PTHR11176">
    <property type="entry name" value="BOULE-RELATED"/>
    <property type="match status" value="1"/>
</dbReference>
<proteinExistence type="predicted"/>
<feature type="region of interest" description="Disordered" evidence="3">
    <location>
        <begin position="101"/>
        <end position="146"/>
    </location>
</feature>
<evidence type="ECO:0000256" key="3">
    <source>
        <dbReference type="SAM" id="MobiDB-lite"/>
    </source>
</evidence>